<comment type="subcellular location">
    <subcellularLocation>
        <location evidence="11">Cytoplasm</location>
    </subcellularLocation>
</comment>
<dbReference type="SUPFAM" id="SSF56112">
    <property type="entry name" value="Protein kinase-like (PK-like)"/>
    <property type="match status" value="1"/>
</dbReference>
<keyword evidence="14" id="KW-1185">Reference proteome</keyword>
<accession>A0ABV9JJJ8</accession>
<dbReference type="Gene3D" id="3.30.200.70">
    <property type="match status" value="1"/>
</dbReference>
<feature type="binding site" evidence="11">
    <location>
        <position position="215"/>
    </location>
    <ligand>
        <name>Mg(2+)</name>
        <dbReference type="ChEBI" id="CHEBI:18420"/>
    </ligand>
</feature>
<keyword evidence="1 11" id="KW-0963">Cytoplasm</keyword>
<comment type="catalytic activity">
    <reaction evidence="11">
        <text>L-threonyl-[protein] + ATP = O-phospho-L-threonyl-[protein] + ADP + H(+)</text>
        <dbReference type="Rhea" id="RHEA:46608"/>
        <dbReference type="Rhea" id="RHEA-COMP:11060"/>
        <dbReference type="Rhea" id="RHEA-COMP:11605"/>
        <dbReference type="ChEBI" id="CHEBI:15378"/>
        <dbReference type="ChEBI" id="CHEBI:30013"/>
        <dbReference type="ChEBI" id="CHEBI:30616"/>
        <dbReference type="ChEBI" id="CHEBI:61977"/>
        <dbReference type="ChEBI" id="CHEBI:456216"/>
        <dbReference type="EC" id="2.7.11.1"/>
    </reaction>
</comment>
<keyword evidence="9 11" id="KW-0460">Magnesium</keyword>
<comment type="function">
    <text evidence="11">A protein kinase that phosphorylates Ser and Thr residues. Probably acts to suppress the effects of stress linked to accumulation of reactive oxygen species. Probably involved in the extracytoplasmic stress response.</text>
</comment>
<evidence type="ECO:0000313" key="13">
    <source>
        <dbReference type="EMBL" id="MFC4653990.1"/>
    </source>
</evidence>
<dbReference type="RefSeq" id="WP_377331631.1">
    <property type="nucleotide sequence ID" value="NZ_JBHSGB010000002.1"/>
</dbReference>
<gene>
    <name evidence="11" type="primary">srkA</name>
    <name evidence="13" type="ORF">ACFO3I_03005</name>
</gene>
<dbReference type="PANTHER" id="PTHR39573">
    <property type="entry name" value="STRESS RESPONSE KINASE A"/>
    <property type="match status" value="1"/>
</dbReference>
<proteinExistence type="inferred from homology"/>
<keyword evidence="3 11" id="KW-0597">Phosphoprotein</keyword>
<feature type="domain" description="Aminoglycoside phosphotransferase" evidence="12">
    <location>
        <begin position="31"/>
        <end position="251"/>
    </location>
</feature>
<comment type="subunit">
    <text evidence="11">Monomer.</text>
</comment>
<evidence type="ECO:0000256" key="5">
    <source>
        <dbReference type="ARBA" id="ARBA00022723"/>
    </source>
</evidence>
<evidence type="ECO:0000256" key="10">
    <source>
        <dbReference type="ARBA" id="ARBA00023016"/>
    </source>
</evidence>
<protein>
    <recommendedName>
        <fullName evidence="11">Stress response kinase A</fullName>
        <ecNumber evidence="11">2.7.11.1</ecNumber>
    </recommendedName>
    <alternativeName>
        <fullName evidence="11">Serine/threonine-protein kinase SrkA</fullName>
    </alternativeName>
</protein>
<evidence type="ECO:0000256" key="2">
    <source>
        <dbReference type="ARBA" id="ARBA00022527"/>
    </source>
</evidence>
<dbReference type="GO" id="GO:0004674">
    <property type="term" value="F:protein serine/threonine kinase activity"/>
    <property type="evidence" value="ECO:0007669"/>
    <property type="project" value="UniProtKB-KW"/>
</dbReference>
<keyword evidence="10 11" id="KW-0346">Stress response</keyword>
<dbReference type="HAMAP" id="MF_01497">
    <property type="entry name" value="SrkA_kinase"/>
    <property type="match status" value="1"/>
</dbReference>
<evidence type="ECO:0000256" key="3">
    <source>
        <dbReference type="ARBA" id="ARBA00022553"/>
    </source>
</evidence>
<evidence type="ECO:0000256" key="1">
    <source>
        <dbReference type="ARBA" id="ARBA00022490"/>
    </source>
</evidence>
<sequence>MSQFHFDHLTPDFMLDALWHYGFDVASGLLPLNSYENRVYQFKDQDRKNWVVKFYRPERWSLPQLQEEHQFVAELVAAEIPVAQAVQRDGEYVLAYQSSYLAIYPSLGGRQFEADQDEQLLQTGALLGRLHQVAGSRSFAHRPAFSAEQMLKQSADLLLSSGFVPKALEQHFAAVLQQLQQKAGQLYRPECSIRLHGDCHPGNLLWVNEQVMLLDFDDCRMGPAVQDLWLLLHGDRVEQQMQLGLLLDEYEQFCDFAAKELALIEPLRAMRQVSYMAWLAQRWGDPAFIRHFPWFNSPEYWQQQLKVLDEQLKRCDEPPLSLMPQW</sequence>
<evidence type="ECO:0000256" key="6">
    <source>
        <dbReference type="ARBA" id="ARBA00022741"/>
    </source>
</evidence>
<dbReference type="PANTHER" id="PTHR39573:SF1">
    <property type="entry name" value="STRESS RESPONSE KINASE A"/>
    <property type="match status" value="1"/>
</dbReference>
<evidence type="ECO:0000256" key="9">
    <source>
        <dbReference type="ARBA" id="ARBA00022842"/>
    </source>
</evidence>
<dbReference type="Gene3D" id="1.20.1270.170">
    <property type="match status" value="1"/>
</dbReference>
<evidence type="ECO:0000259" key="12">
    <source>
        <dbReference type="Pfam" id="PF01636"/>
    </source>
</evidence>
<comment type="cofactor">
    <cofactor evidence="11">
        <name>Mg(2+)</name>
        <dbReference type="ChEBI" id="CHEBI:18420"/>
    </cofactor>
</comment>
<dbReference type="Proteomes" id="UP001595962">
    <property type="component" value="Unassembled WGS sequence"/>
</dbReference>
<evidence type="ECO:0000256" key="4">
    <source>
        <dbReference type="ARBA" id="ARBA00022679"/>
    </source>
</evidence>
<feature type="active site" evidence="11">
    <location>
        <position position="215"/>
    </location>
</feature>
<evidence type="ECO:0000256" key="8">
    <source>
        <dbReference type="ARBA" id="ARBA00022840"/>
    </source>
</evidence>
<name>A0ABV9JJJ8_9GAMM</name>
<keyword evidence="6 11" id="KW-0547">Nucleotide-binding</keyword>
<dbReference type="InterPro" id="IPR011009">
    <property type="entry name" value="Kinase-like_dom_sf"/>
</dbReference>
<dbReference type="Gene3D" id="1.10.510.10">
    <property type="entry name" value="Transferase(Phosphotransferase) domain 1"/>
    <property type="match status" value="1"/>
</dbReference>
<feature type="site" description="ATP" evidence="11">
    <location>
        <position position="34"/>
    </location>
</feature>
<keyword evidence="7 11" id="KW-0418">Kinase</keyword>
<dbReference type="InterPro" id="IPR032882">
    <property type="entry name" value="SrkA/RdoA"/>
</dbReference>
<dbReference type="EC" id="2.7.11.1" evidence="11"/>
<feature type="binding site" evidence="11">
    <location>
        <position position="203"/>
    </location>
    <ligand>
        <name>Mg(2+)</name>
        <dbReference type="ChEBI" id="CHEBI:18420"/>
    </ligand>
</feature>
<dbReference type="InterPro" id="IPR002575">
    <property type="entry name" value="Aminoglycoside_PTrfase"/>
</dbReference>
<keyword evidence="2 11" id="KW-0723">Serine/threonine-protein kinase</keyword>
<dbReference type="EMBL" id="JBHSGB010000002">
    <property type="protein sequence ID" value="MFC4653990.1"/>
    <property type="molecule type" value="Genomic_DNA"/>
</dbReference>
<dbReference type="Pfam" id="PF01636">
    <property type="entry name" value="APH"/>
    <property type="match status" value="1"/>
</dbReference>
<keyword evidence="5 11" id="KW-0479">Metal-binding</keyword>
<comment type="catalytic activity">
    <reaction evidence="11">
        <text>L-seryl-[protein] + ATP = O-phospho-L-seryl-[protein] + ADP + H(+)</text>
        <dbReference type="Rhea" id="RHEA:17989"/>
        <dbReference type="Rhea" id="RHEA-COMP:9863"/>
        <dbReference type="Rhea" id="RHEA-COMP:11604"/>
        <dbReference type="ChEBI" id="CHEBI:15378"/>
        <dbReference type="ChEBI" id="CHEBI:29999"/>
        <dbReference type="ChEBI" id="CHEBI:30616"/>
        <dbReference type="ChEBI" id="CHEBI:83421"/>
        <dbReference type="ChEBI" id="CHEBI:456216"/>
        <dbReference type="EC" id="2.7.11.1"/>
    </reaction>
</comment>
<evidence type="ECO:0000256" key="11">
    <source>
        <dbReference type="HAMAP-Rule" id="MF_01497"/>
    </source>
</evidence>
<feature type="active site" description="Proton acceptor" evidence="11">
    <location>
        <position position="198"/>
    </location>
</feature>
<dbReference type="NCBIfam" id="NF008738">
    <property type="entry name" value="PRK11768.1"/>
    <property type="match status" value="1"/>
</dbReference>
<keyword evidence="4 11" id="KW-0808">Transferase</keyword>
<reference evidence="14" key="1">
    <citation type="journal article" date="2019" name="Int. J. Syst. Evol. Microbiol.">
        <title>The Global Catalogue of Microorganisms (GCM) 10K type strain sequencing project: providing services to taxonomists for standard genome sequencing and annotation.</title>
        <authorList>
            <consortium name="The Broad Institute Genomics Platform"/>
            <consortium name="The Broad Institute Genome Sequencing Center for Infectious Disease"/>
            <person name="Wu L."/>
            <person name="Ma J."/>
        </authorList>
    </citation>
    <scope>NUCLEOTIDE SEQUENCE [LARGE SCALE GENOMIC DNA]</scope>
    <source>
        <strain evidence="14">DT28</strain>
    </source>
</reference>
<evidence type="ECO:0000313" key="14">
    <source>
        <dbReference type="Proteomes" id="UP001595962"/>
    </source>
</evidence>
<comment type="caution">
    <text evidence="13">The sequence shown here is derived from an EMBL/GenBank/DDBJ whole genome shotgun (WGS) entry which is preliminary data.</text>
</comment>
<organism evidence="13 14">
    <name type="scientific">Rheinheimera marina</name>
    <dbReference type="NCBI Taxonomy" id="1774958"/>
    <lineage>
        <taxon>Bacteria</taxon>
        <taxon>Pseudomonadati</taxon>
        <taxon>Pseudomonadota</taxon>
        <taxon>Gammaproteobacteria</taxon>
        <taxon>Chromatiales</taxon>
        <taxon>Chromatiaceae</taxon>
        <taxon>Rheinheimera</taxon>
    </lineage>
</organism>
<comment type="similarity">
    <text evidence="11">Belongs to the SrkA/RdoA protein kinase family.</text>
</comment>
<evidence type="ECO:0000256" key="7">
    <source>
        <dbReference type="ARBA" id="ARBA00022777"/>
    </source>
</evidence>
<keyword evidence="8 11" id="KW-0067">ATP-binding</keyword>